<evidence type="ECO:0000313" key="2">
    <source>
        <dbReference type="WBParaSite" id="ES5_v2.g10711.t1"/>
    </source>
</evidence>
<accession>A0AC34F148</accession>
<dbReference type="Proteomes" id="UP000887579">
    <property type="component" value="Unplaced"/>
</dbReference>
<sequence length="241" mass="26617">MISHAPSSDGKSVILEIYGKRETAEMQYVAAGFSQDDLMGGEPVVARVANPNGNTFLAYSNNEGHQNLPNFGVDKFDGELLEVESTDLIIYCKVKQAVTPTNEALPNLASNYRILVARGPVLDNGGKLELCNMLRNNSNLSKFFECEMNSNFQLSFGLPSEEITVGTPTPSEVSPVSHDLIVREPDDTDSGQDIRNRIQTKLDGPNVQPTTECEECMWDKCKNVIQKAPLWIKKAFCDDLL</sequence>
<reference evidence="2" key="1">
    <citation type="submission" date="2022-11" db="UniProtKB">
        <authorList>
            <consortium name="WormBaseParasite"/>
        </authorList>
    </citation>
    <scope>IDENTIFICATION</scope>
</reference>
<protein>
    <submittedName>
        <fullName evidence="2">DOMON domain-containing protein</fullName>
    </submittedName>
</protein>
<organism evidence="1 2">
    <name type="scientific">Panagrolaimus sp. ES5</name>
    <dbReference type="NCBI Taxonomy" id="591445"/>
    <lineage>
        <taxon>Eukaryota</taxon>
        <taxon>Metazoa</taxon>
        <taxon>Ecdysozoa</taxon>
        <taxon>Nematoda</taxon>
        <taxon>Chromadorea</taxon>
        <taxon>Rhabditida</taxon>
        <taxon>Tylenchina</taxon>
        <taxon>Panagrolaimomorpha</taxon>
        <taxon>Panagrolaimoidea</taxon>
        <taxon>Panagrolaimidae</taxon>
        <taxon>Panagrolaimus</taxon>
    </lineage>
</organism>
<dbReference type="WBParaSite" id="ES5_v2.g10711.t1">
    <property type="protein sequence ID" value="ES5_v2.g10711.t1"/>
    <property type="gene ID" value="ES5_v2.g10711"/>
</dbReference>
<proteinExistence type="predicted"/>
<name>A0AC34F148_9BILA</name>
<evidence type="ECO:0000313" key="1">
    <source>
        <dbReference type="Proteomes" id="UP000887579"/>
    </source>
</evidence>